<comment type="caution">
    <text evidence="4">The sequence shown here is derived from an EMBL/GenBank/DDBJ whole genome shotgun (WGS) entry which is preliminary data.</text>
</comment>
<keyword evidence="2" id="KW-0274">FAD</keyword>
<feature type="non-terminal residue" evidence="4">
    <location>
        <position position="44"/>
    </location>
</feature>
<proteinExistence type="predicted"/>
<evidence type="ECO:0000313" key="5">
    <source>
        <dbReference type="Proteomes" id="UP000288216"/>
    </source>
</evidence>
<accession>A0A401QMQ4</accession>
<dbReference type="Proteomes" id="UP000288216">
    <property type="component" value="Unassembled WGS sequence"/>
</dbReference>
<dbReference type="Pfam" id="PF00743">
    <property type="entry name" value="FMO-like"/>
    <property type="match status" value="1"/>
</dbReference>
<keyword evidence="5" id="KW-1185">Reference proteome</keyword>
<reference evidence="4 5" key="1">
    <citation type="journal article" date="2018" name="Nat. Ecol. Evol.">
        <title>Shark genomes provide insights into elasmobranch evolution and the origin of vertebrates.</title>
        <authorList>
            <person name="Hara Y"/>
            <person name="Yamaguchi K"/>
            <person name="Onimaru K"/>
            <person name="Kadota M"/>
            <person name="Koyanagi M"/>
            <person name="Keeley SD"/>
            <person name="Tatsumi K"/>
            <person name="Tanaka K"/>
            <person name="Motone F"/>
            <person name="Kageyama Y"/>
            <person name="Nozu R"/>
            <person name="Adachi N"/>
            <person name="Nishimura O"/>
            <person name="Nakagawa R"/>
            <person name="Tanegashima C"/>
            <person name="Kiyatake I"/>
            <person name="Matsumoto R"/>
            <person name="Murakumo K"/>
            <person name="Nishida K"/>
            <person name="Terakita A"/>
            <person name="Kuratani S"/>
            <person name="Sato K"/>
            <person name="Hyodo S Kuraku.S."/>
        </authorList>
    </citation>
    <scope>NUCLEOTIDE SEQUENCE [LARGE SCALE GENOMIC DNA]</scope>
</reference>
<gene>
    <name evidence="4" type="ORF">scyTo_0027327</name>
</gene>
<keyword evidence="3" id="KW-0560">Oxidoreductase</keyword>
<evidence type="ECO:0000256" key="3">
    <source>
        <dbReference type="ARBA" id="ARBA00023002"/>
    </source>
</evidence>
<dbReference type="EMBL" id="BFAA01323501">
    <property type="protein sequence ID" value="GCB86665.1"/>
    <property type="molecule type" value="Genomic_DNA"/>
</dbReference>
<dbReference type="GO" id="GO:0050661">
    <property type="term" value="F:NADP binding"/>
    <property type="evidence" value="ECO:0007669"/>
    <property type="project" value="InterPro"/>
</dbReference>
<protein>
    <submittedName>
        <fullName evidence="4">Uncharacterized protein</fullName>
    </submittedName>
</protein>
<evidence type="ECO:0000256" key="2">
    <source>
        <dbReference type="ARBA" id="ARBA00022827"/>
    </source>
</evidence>
<evidence type="ECO:0000256" key="1">
    <source>
        <dbReference type="ARBA" id="ARBA00022630"/>
    </source>
</evidence>
<evidence type="ECO:0000313" key="4">
    <source>
        <dbReference type="EMBL" id="GCB86665.1"/>
    </source>
</evidence>
<dbReference type="GO" id="GO:0050660">
    <property type="term" value="F:flavin adenine dinucleotide binding"/>
    <property type="evidence" value="ECO:0007669"/>
    <property type="project" value="InterPro"/>
</dbReference>
<name>A0A401QMQ4_SCYTO</name>
<dbReference type="AlphaFoldDB" id="A0A401QMQ4"/>
<organism evidence="4 5">
    <name type="scientific">Scyliorhinus torazame</name>
    <name type="common">Cloudy catshark</name>
    <name type="synonym">Catulus torazame</name>
    <dbReference type="NCBI Taxonomy" id="75743"/>
    <lineage>
        <taxon>Eukaryota</taxon>
        <taxon>Metazoa</taxon>
        <taxon>Chordata</taxon>
        <taxon>Craniata</taxon>
        <taxon>Vertebrata</taxon>
        <taxon>Chondrichthyes</taxon>
        <taxon>Elasmobranchii</taxon>
        <taxon>Galeomorphii</taxon>
        <taxon>Galeoidea</taxon>
        <taxon>Carcharhiniformes</taxon>
        <taxon>Scyliorhinidae</taxon>
        <taxon>Scyliorhinus</taxon>
    </lineage>
</organism>
<dbReference type="InterPro" id="IPR020946">
    <property type="entry name" value="Flavin_mOase-like"/>
</dbReference>
<keyword evidence="1" id="KW-0285">Flavoprotein</keyword>
<dbReference type="GO" id="GO:0004499">
    <property type="term" value="F:N,N-dimethylaniline monooxygenase activity"/>
    <property type="evidence" value="ECO:0007669"/>
    <property type="project" value="InterPro"/>
</dbReference>
<sequence length="44" mass="5288">MMLHNRYACLMSSIFPDPLVSSYYERDLNDRFNHANYGIQPNHR</sequence>